<evidence type="ECO:0000313" key="2">
    <source>
        <dbReference type="RefSeq" id="XP_026194292.1"/>
    </source>
</evidence>
<dbReference type="GeneID" id="34617300"/>
<gene>
    <name evidence="2" type="primary">LOC34617300</name>
</gene>
<evidence type="ECO:0000313" key="1">
    <source>
        <dbReference type="Proteomes" id="UP000515125"/>
    </source>
</evidence>
<organism evidence="1 2">
    <name type="scientific">Cyclospora cayetanensis</name>
    <dbReference type="NCBI Taxonomy" id="88456"/>
    <lineage>
        <taxon>Eukaryota</taxon>
        <taxon>Sar</taxon>
        <taxon>Alveolata</taxon>
        <taxon>Apicomplexa</taxon>
        <taxon>Conoidasida</taxon>
        <taxon>Coccidia</taxon>
        <taxon>Eucoccidiorida</taxon>
        <taxon>Eimeriorina</taxon>
        <taxon>Eimeriidae</taxon>
        <taxon>Cyclospora</taxon>
    </lineage>
</organism>
<dbReference type="RefSeq" id="XP_026194292.1">
    <property type="nucleotide sequence ID" value="XM_026338507.1"/>
</dbReference>
<proteinExistence type="predicted"/>
<reference evidence="2" key="1">
    <citation type="submission" date="2025-08" db="UniProtKB">
        <authorList>
            <consortium name="RefSeq"/>
        </authorList>
    </citation>
    <scope>IDENTIFICATION</scope>
</reference>
<sequence>MIYDHKWRVLPDRETLEKKRLRERREKFVKMETMELAPDGHGICFPPRDWTKNLSEEDRQRRADARKIFQNARRYTPCRGAICRWATTHTASYVRRYTQIEILMTSSQEKVKSTNRS</sequence>
<accession>A0A6P6S3L2</accession>
<dbReference type="AlphaFoldDB" id="A0A6P6S3L2"/>
<keyword evidence="1" id="KW-1185">Reference proteome</keyword>
<dbReference type="Proteomes" id="UP000515125">
    <property type="component" value="Unplaced"/>
</dbReference>
<protein>
    <submittedName>
        <fullName evidence="2">Uncharacterized protein LOC34617300</fullName>
    </submittedName>
</protein>
<name>A0A6P6S3L2_9EIME</name>